<keyword evidence="9" id="KW-0675">Receptor</keyword>
<dbReference type="EMBL" id="MU827302">
    <property type="protein sequence ID" value="KAJ7365837.1"/>
    <property type="molecule type" value="Genomic_DNA"/>
</dbReference>
<dbReference type="Pfam" id="PF13855">
    <property type="entry name" value="LRR_8"/>
    <property type="match status" value="1"/>
</dbReference>
<feature type="transmembrane region" description="Helical" evidence="11">
    <location>
        <begin position="187"/>
        <end position="207"/>
    </location>
</feature>
<keyword evidence="6 11" id="KW-1133">Transmembrane helix</keyword>
<keyword evidence="3" id="KW-0433">Leucine-rich repeat</keyword>
<evidence type="ECO:0000313" key="15">
    <source>
        <dbReference type="Proteomes" id="UP001163046"/>
    </source>
</evidence>
<evidence type="ECO:0000259" key="12">
    <source>
        <dbReference type="PROSITE" id="PS50011"/>
    </source>
</evidence>
<comment type="subcellular location">
    <subcellularLocation>
        <location evidence="1">Cell membrane</location>
        <topology evidence="1">Multi-pass membrane protein</topology>
    </subcellularLocation>
</comment>
<dbReference type="PRINTS" id="PR00237">
    <property type="entry name" value="GPCRRHODOPSN"/>
</dbReference>
<dbReference type="PRINTS" id="PR00373">
    <property type="entry name" value="GLYCHORMONER"/>
</dbReference>
<evidence type="ECO:0000256" key="8">
    <source>
        <dbReference type="ARBA" id="ARBA00023136"/>
    </source>
</evidence>
<dbReference type="SUPFAM" id="SSF52058">
    <property type="entry name" value="L domain-like"/>
    <property type="match status" value="1"/>
</dbReference>
<evidence type="ECO:0000256" key="5">
    <source>
        <dbReference type="ARBA" id="ARBA00022737"/>
    </source>
</evidence>
<dbReference type="Gene3D" id="1.20.1070.10">
    <property type="entry name" value="Rhodopsin 7-helix transmembrane proteins"/>
    <property type="match status" value="1"/>
</dbReference>
<evidence type="ECO:0000256" key="3">
    <source>
        <dbReference type="ARBA" id="ARBA00022614"/>
    </source>
</evidence>
<dbReference type="Pfam" id="PF07714">
    <property type="entry name" value="PK_Tyr_Ser-Thr"/>
    <property type="match status" value="1"/>
</dbReference>
<sequence length="762" mass="86979">MSNNVILDIEKSAFKKLIYLKTLRLDGNFLEQVSSENFKGLSHLHTLDIGANLLRKIHNGAFQYLKDLKVLSLRSNKIQAIETDAFRGLGNLTFLYLHKNNLTSIQRYSFRGLNSLETLLLHGNPLSEADVASDTFAELTSLKILRLDQFIICCYAVNAIPDLKCQSPNRAFSTCDDLMKNNALRMCIWILGLLAFIGNFLVIIWRLRVKDDNKVQSFMLTNLACADFVMGVYLLIIAIRDLQWKGEYFKHDVEWRRGNLCLFAGALSMLSSEVSVLMLLLITMDRLICVVFALRIRPLSLRSVRIMCICIWIIGFIISFLPWTGMSYFQDKKRGIGFFGSSSVCLPLQFSEDKPAGWEYSTVFFITLNGVAFLCILTAYVLMFWTAVRLINSSSVKHMIKAESTRATRLFFIVLTDFFCWMPIIILSILSLTGNFHDPKHVAKVWIAVFVLPVNSAINPILYTFSTLGVRRKLRAAFIKRFGAKLGSGESHQRDVVGCSTMLDTMCSEYRQTELSCESSRRKLCILTRADGFYQDADVFYLIAMEDIKSEISKLLLKCFLPRKKNAFDMERKVLESLPQRARADIPSLQWYTKANSLEICSEKLDIPLPSENMSILCYTFVSGISLLTFMEKNRSSMCLGLVYHLVLDVIKALEYLHDHGVNHNDITPANILLIENPGIPPWRPMLINFDRASLETCHLTDMKSFGDVLREMVQQCSDDNCQIQTVFDSCLASTREEQVTAAMVRLQLEESWDLYFMETRL</sequence>
<dbReference type="PROSITE" id="PS00109">
    <property type="entry name" value="PROTEIN_KINASE_TYR"/>
    <property type="match status" value="1"/>
</dbReference>
<dbReference type="GO" id="GO:0005886">
    <property type="term" value="C:plasma membrane"/>
    <property type="evidence" value="ECO:0007669"/>
    <property type="project" value="UniProtKB-SubCell"/>
</dbReference>
<evidence type="ECO:0000256" key="6">
    <source>
        <dbReference type="ARBA" id="ARBA00022989"/>
    </source>
</evidence>
<dbReference type="GO" id="GO:0008528">
    <property type="term" value="F:G protein-coupled peptide receptor activity"/>
    <property type="evidence" value="ECO:0007669"/>
    <property type="project" value="TreeGrafter"/>
</dbReference>
<keyword evidence="8 11" id="KW-0472">Membrane</keyword>
<dbReference type="SUPFAM" id="SSF56112">
    <property type="entry name" value="Protein kinase-like (PK-like)"/>
    <property type="match status" value="1"/>
</dbReference>
<keyword evidence="2" id="KW-1003">Cell membrane</keyword>
<dbReference type="GO" id="GO:0009755">
    <property type="term" value="P:hormone-mediated signaling pathway"/>
    <property type="evidence" value="ECO:0007669"/>
    <property type="project" value="TreeGrafter"/>
</dbReference>
<feature type="transmembrane region" description="Helical" evidence="11">
    <location>
        <begin position="219"/>
        <end position="239"/>
    </location>
</feature>
<dbReference type="InterPro" id="IPR011009">
    <property type="entry name" value="Kinase-like_dom_sf"/>
</dbReference>
<dbReference type="SMART" id="SM00369">
    <property type="entry name" value="LRR_TYP"/>
    <property type="match status" value="5"/>
</dbReference>
<dbReference type="InterPro" id="IPR003591">
    <property type="entry name" value="Leu-rich_rpt_typical-subtyp"/>
</dbReference>
<keyword evidence="7" id="KW-0297">G-protein coupled receptor</keyword>
<dbReference type="InterPro" id="IPR001611">
    <property type="entry name" value="Leu-rich_rpt"/>
</dbReference>
<evidence type="ECO:0000256" key="9">
    <source>
        <dbReference type="ARBA" id="ARBA00023170"/>
    </source>
</evidence>
<evidence type="ECO:0000256" key="4">
    <source>
        <dbReference type="ARBA" id="ARBA00022692"/>
    </source>
</evidence>
<dbReference type="GO" id="GO:0005524">
    <property type="term" value="F:ATP binding"/>
    <property type="evidence" value="ECO:0007669"/>
    <property type="project" value="InterPro"/>
</dbReference>
<feature type="transmembrane region" description="Helical" evidence="11">
    <location>
        <begin position="445"/>
        <end position="465"/>
    </location>
</feature>
<dbReference type="PANTHER" id="PTHR24372:SF77">
    <property type="entry name" value="G-PROTEIN COUPLED RECEPTORS FAMILY 1 PROFILE DOMAIN-CONTAINING PROTEIN"/>
    <property type="match status" value="1"/>
</dbReference>
<dbReference type="PROSITE" id="PS50011">
    <property type="entry name" value="PROTEIN_KINASE_DOM"/>
    <property type="match status" value="1"/>
</dbReference>
<feature type="transmembrane region" description="Helical" evidence="11">
    <location>
        <begin position="409"/>
        <end position="433"/>
    </location>
</feature>
<evidence type="ECO:0000259" key="13">
    <source>
        <dbReference type="PROSITE" id="PS50262"/>
    </source>
</evidence>
<feature type="transmembrane region" description="Helical" evidence="11">
    <location>
        <begin position="260"/>
        <end position="284"/>
    </location>
</feature>
<dbReference type="InterPro" id="IPR000719">
    <property type="entry name" value="Prot_kinase_dom"/>
</dbReference>
<dbReference type="InterPro" id="IPR000276">
    <property type="entry name" value="GPCR_Rhodpsn"/>
</dbReference>
<feature type="domain" description="G-protein coupled receptors family 1 profile" evidence="13">
    <location>
        <begin position="198"/>
        <end position="463"/>
    </location>
</feature>
<dbReference type="InterPro" id="IPR017452">
    <property type="entry name" value="GPCR_Rhodpsn_7TM"/>
</dbReference>
<evidence type="ECO:0000256" key="1">
    <source>
        <dbReference type="ARBA" id="ARBA00004651"/>
    </source>
</evidence>
<protein>
    <submittedName>
        <fullName evidence="14">Uncharacterized protein</fullName>
    </submittedName>
</protein>
<dbReference type="GO" id="GO:0004672">
    <property type="term" value="F:protein kinase activity"/>
    <property type="evidence" value="ECO:0007669"/>
    <property type="project" value="InterPro"/>
</dbReference>
<keyword evidence="15" id="KW-1185">Reference proteome</keyword>
<evidence type="ECO:0000256" key="11">
    <source>
        <dbReference type="SAM" id="Phobius"/>
    </source>
</evidence>
<dbReference type="AlphaFoldDB" id="A0A9W9YT94"/>
<dbReference type="GO" id="GO:0016500">
    <property type="term" value="F:protein-hormone receptor activity"/>
    <property type="evidence" value="ECO:0007669"/>
    <property type="project" value="InterPro"/>
</dbReference>
<dbReference type="Proteomes" id="UP001163046">
    <property type="component" value="Unassembled WGS sequence"/>
</dbReference>
<dbReference type="SMART" id="SM00365">
    <property type="entry name" value="LRR_SD22"/>
    <property type="match status" value="3"/>
</dbReference>
<feature type="domain" description="Protein kinase" evidence="12">
    <location>
        <begin position="480"/>
        <end position="762"/>
    </location>
</feature>
<dbReference type="PROSITE" id="PS50262">
    <property type="entry name" value="G_PROTEIN_RECEP_F1_2"/>
    <property type="match status" value="1"/>
</dbReference>
<accession>A0A9W9YT94</accession>
<evidence type="ECO:0000313" key="14">
    <source>
        <dbReference type="EMBL" id="KAJ7365837.1"/>
    </source>
</evidence>
<dbReference type="GO" id="GO:0007189">
    <property type="term" value="P:adenylate cyclase-activating G protein-coupled receptor signaling pathway"/>
    <property type="evidence" value="ECO:0007669"/>
    <property type="project" value="TreeGrafter"/>
</dbReference>
<gene>
    <name evidence="14" type="ORF">OS493_002558</name>
</gene>
<evidence type="ECO:0000256" key="7">
    <source>
        <dbReference type="ARBA" id="ARBA00023040"/>
    </source>
</evidence>
<dbReference type="InterPro" id="IPR001245">
    <property type="entry name" value="Ser-Thr/Tyr_kinase_cat_dom"/>
</dbReference>
<dbReference type="Gene3D" id="3.80.10.10">
    <property type="entry name" value="Ribonuclease Inhibitor"/>
    <property type="match status" value="1"/>
</dbReference>
<keyword evidence="10" id="KW-0807">Transducer</keyword>
<dbReference type="FunFam" id="1.20.1070.10:FF:000393">
    <property type="entry name" value="Predicted protein"/>
    <property type="match status" value="1"/>
</dbReference>
<dbReference type="Gene3D" id="1.10.510.10">
    <property type="entry name" value="Transferase(Phosphotransferase) domain 1"/>
    <property type="match status" value="1"/>
</dbReference>
<comment type="caution">
    <text evidence="14">The sequence shown here is derived from an EMBL/GenBank/DDBJ whole genome shotgun (WGS) entry which is preliminary data.</text>
</comment>
<reference evidence="14" key="1">
    <citation type="submission" date="2023-01" db="EMBL/GenBank/DDBJ databases">
        <title>Genome assembly of the deep-sea coral Lophelia pertusa.</title>
        <authorList>
            <person name="Herrera S."/>
            <person name="Cordes E."/>
        </authorList>
    </citation>
    <scope>NUCLEOTIDE SEQUENCE</scope>
    <source>
        <strain evidence="14">USNM1676648</strain>
        <tissue evidence="14">Polyp</tissue>
    </source>
</reference>
<dbReference type="OrthoDB" id="5977355at2759"/>
<dbReference type="InterPro" id="IPR002131">
    <property type="entry name" value="Gphrmn_rcpt_fam"/>
</dbReference>
<keyword evidence="4 11" id="KW-0812">Transmembrane</keyword>
<feature type="transmembrane region" description="Helical" evidence="11">
    <location>
        <begin position="363"/>
        <end position="388"/>
    </location>
</feature>
<evidence type="ECO:0000256" key="10">
    <source>
        <dbReference type="ARBA" id="ARBA00023224"/>
    </source>
</evidence>
<dbReference type="InterPro" id="IPR032675">
    <property type="entry name" value="LRR_dom_sf"/>
</dbReference>
<name>A0A9W9YT94_9CNID</name>
<dbReference type="Pfam" id="PF00001">
    <property type="entry name" value="7tm_1"/>
    <property type="match status" value="1"/>
</dbReference>
<dbReference type="InterPro" id="IPR008266">
    <property type="entry name" value="Tyr_kinase_AS"/>
</dbReference>
<organism evidence="14 15">
    <name type="scientific">Desmophyllum pertusum</name>
    <dbReference type="NCBI Taxonomy" id="174260"/>
    <lineage>
        <taxon>Eukaryota</taxon>
        <taxon>Metazoa</taxon>
        <taxon>Cnidaria</taxon>
        <taxon>Anthozoa</taxon>
        <taxon>Hexacorallia</taxon>
        <taxon>Scleractinia</taxon>
        <taxon>Caryophylliina</taxon>
        <taxon>Caryophylliidae</taxon>
        <taxon>Desmophyllum</taxon>
    </lineage>
</organism>
<proteinExistence type="predicted"/>
<dbReference type="PROSITE" id="PS51450">
    <property type="entry name" value="LRR"/>
    <property type="match status" value="1"/>
</dbReference>
<keyword evidence="5" id="KW-0677">Repeat</keyword>
<feature type="transmembrane region" description="Helical" evidence="11">
    <location>
        <begin position="304"/>
        <end position="323"/>
    </location>
</feature>
<dbReference type="PANTHER" id="PTHR24372">
    <property type="entry name" value="GLYCOPROTEIN HORMONE RECEPTOR"/>
    <property type="match status" value="1"/>
</dbReference>
<dbReference type="SUPFAM" id="SSF81321">
    <property type="entry name" value="Family A G protein-coupled receptor-like"/>
    <property type="match status" value="1"/>
</dbReference>
<evidence type="ECO:0000256" key="2">
    <source>
        <dbReference type="ARBA" id="ARBA00022475"/>
    </source>
</evidence>